<sequence length="93" mass="11292">MSRTDKTKPFTVKLRDGDLHWIERHIHDEGRCTLPATDAHDAFEYEPGRCWREFEYTGTKVCCCPMCHGDTRRERRRQRPDGKTYARRWRDEY</sequence>
<dbReference type="EMBL" id="BMGC01000002">
    <property type="protein sequence ID" value="GGB18437.1"/>
    <property type="molecule type" value="Genomic_DNA"/>
</dbReference>
<name>A0A916SXC2_9ACTN</name>
<evidence type="ECO:0000313" key="2">
    <source>
        <dbReference type="Proteomes" id="UP000621454"/>
    </source>
</evidence>
<reference evidence="1" key="2">
    <citation type="submission" date="2020-09" db="EMBL/GenBank/DDBJ databases">
        <authorList>
            <person name="Sun Q."/>
            <person name="Zhou Y."/>
        </authorList>
    </citation>
    <scope>NUCLEOTIDE SEQUENCE</scope>
    <source>
        <strain evidence="1">CGMCC 1.12827</strain>
    </source>
</reference>
<dbReference type="RefSeq" id="WP_188584839.1">
    <property type="nucleotide sequence ID" value="NZ_BMGC01000002.1"/>
</dbReference>
<accession>A0A916SXC2</accession>
<protein>
    <submittedName>
        <fullName evidence="1">Uncharacterized protein</fullName>
    </submittedName>
</protein>
<dbReference type="AlphaFoldDB" id="A0A916SXC2"/>
<dbReference type="Proteomes" id="UP000621454">
    <property type="component" value="Unassembled WGS sequence"/>
</dbReference>
<proteinExistence type="predicted"/>
<evidence type="ECO:0000313" key="1">
    <source>
        <dbReference type="EMBL" id="GGB18437.1"/>
    </source>
</evidence>
<organism evidence="1 2">
    <name type="scientific">Gordonia jinhuaensis</name>
    <dbReference type="NCBI Taxonomy" id="1517702"/>
    <lineage>
        <taxon>Bacteria</taxon>
        <taxon>Bacillati</taxon>
        <taxon>Actinomycetota</taxon>
        <taxon>Actinomycetes</taxon>
        <taxon>Mycobacteriales</taxon>
        <taxon>Gordoniaceae</taxon>
        <taxon>Gordonia</taxon>
    </lineage>
</organism>
<reference evidence="1" key="1">
    <citation type="journal article" date="2014" name="Int. J. Syst. Evol. Microbiol.">
        <title>Complete genome sequence of Corynebacterium casei LMG S-19264T (=DSM 44701T), isolated from a smear-ripened cheese.</title>
        <authorList>
            <consortium name="US DOE Joint Genome Institute (JGI-PGF)"/>
            <person name="Walter F."/>
            <person name="Albersmeier A."/>
            <person name="Kalinowski J."/>
            <person name="Ruckert C."/>
        </authorList>
    </citation>
    <scope>NUCLEOTIDE SEQUENCE</scope>
    <source>
        <strain evidence="1">CGMCC 1.12827</strain>
    </source>
</reference>
<comment type="caution">
    <text evidence="1">The sequence shown here is derived from an EMBL/GenBank/DDBJ whole genome shotgun (WGS) entry which is preliminary data.</text>
</comment>
<keyword evidence="2" id="KW-1185">Reference proteome</keyword>
<gene>
    <name evidence="1" type="ORF">GCM10011489_03170</name>
</gene>